<dbReference type="AlphaFoldDB" id="A0A843S995"/>
<comment type="caution">
    <text evidence="1">The sequence shown here is derived from an EMBL/GenBank/DDBJ whole genome shotgun (WGS) entry which is preliminary data.</text>
</comment>
<evidence type="ECO:0000313" key="1">
    <source>
        <dbReference type="EMBL" id="MQA18800.1"/>
    </source>
</evidence>
<protein>
    <submittedName>
        <fullName evidence="1">Uncharacterized protein</fullName>
    </submittedName>
</protein>
<reference evidence="1 2" key="1">
    <citation type="submission" date="2019-10" db="EMBL/GenBank/DDBJ databases">
        <title>Two novel species isolated from a subtropical stream in China.</title>
        <authorList>
            <person name="Lu H."/>
        </authorList>
    </citation>
    <scope>NUCLEOTIDE SEQUENCE [LARGE SCALE GENOMIC DNA]</scope>
    <source>
        <strain evidence="1 2">FT103W</strain>
    </source>
</reference>
<accession>A0A843S995</accession>
<gene>
    <name evidence="1" type="ORF">GEV01_04655</name>
</gene>
<sequence>MSFTLNLEADCKVQLREIISALKSAGADDFVEEEFGLSGNFSVSNMHFGLFDRNNSYWTENGMRSCVITEGVSEPLDWDVCARISFKYVRERYAECSKELHQFLHRLAELTSGNFLLSFQYETIYVVNDEDGLRFIEEF</sequence>
<dbReference type="RefSeq" id="WP_152802050.1">
    <property type="nucleotide sequence ID" value="NZ_WHUF01000001.1"/>
</dbReference>
<organism evidence="1 2">
    <name type="scientific">Rugamonas rivuli</name>
    <dbReference type="NCBI Taxonomy" id="2743358"/>
    <lineage>
        <taxon>Bacteria</taxon>
        <taxon>Pseudomonadati</taxon>
        <taxon>Pseudomonadota</taxon>
        <taxon>Betaproteobacteria</taxon>
        <taxon>Burkholderiales</taxon>
        <taxon>Oxalobacteraceae</taxon>
        <taxon>Telluria group</taxon>
        <taxon>Rugamonas</taxon>
    </lineage>
</organism>
<proteinExistence type="predicted"/>
<keyword evidence="2" id="KW-1185">Reference proteome</keyword>
<dbReference type="Proteomes" id="UP000444318">
    <property type="component" value="Unassembled WGS sequence"/>
</dbReference>
<name>A0A843S995_9BURK</name>
<dbReference type="EMBL" id="WHUF01000001">
    <property type="protein sequence ID" value="MQA18800.1"/>
    <property type="molecule type" value="Genomic_DNA"/>
</dbReference>
<evidence type="ECO:0000313" key="2">
    <source>
        <dbReference type="Proteomes" id="UP000444318"/>
    </source>
</evidence>